<dbReference type="EMBL" id="CP005960">
    <property type="protein sequence ID" value="AHZ70224.1"/>
    <property type="molecule type" value="Genomic_DNA"/>
</dbReference>
<dbReference type="Pfam" id="PF14018">
    <property type="entry name" value="DUF4234"/>
    <property type="match status" value="1"/>
</dbReference>
<dbReference type="AlphaFoldDB" id="A0A024EBE1"/>
<sequence>MSDINELKDKVNTKTLNMVLLSIATAGIYLLLWLYKSNQKINETTKIKVVDDTYVIWVAVCLGWSGALSNLGDVLFDSLSGILLIALNALYIVWAFKAKNALSEYALNEHKIDLRMNGFYTFFLNIFYVNYCINDLPEEQRKQLILRGQTTQA</sequence>
<keyword evidence="1" id="KW-1133">Transmembrane helix</keyword>
<dbReference type="OrthoDB" id="7060663at2"/>
<reference evidence="3 4" key="1">
    <citation type="journal article" date="2012" name="J. Bacteriol.">
        <title>Genome sequence of cold-adapted Pseudomonas mandelii strain JR-1.</title>
        <authorList>
            <person name="Jang S.H."/>
            <person name="Kim J."/>
            <person name="Kim J."/>
            <person name="Hong S."/>
            <person name="Lee C."/>
        </authorList>
    </citation>
    <scope>NUCLEOTIDE SEQUENCE [LARGE SCALE GENOMIC DNA]</scope>
    <source>
        <strain evidence="3 4">JR-1</strain>
    </source>
</reference>
<keyword evidence="1" id="KW-0812">Transmembrane</keyword>
<gene>
    <name evidence="3" type="ORF">OU5_3145</name>
</gene>
<feature type="transmembrane region" description="Helical" evidence="1">
    <location>
        <begin position="54"/>
        <end position="72"/>
    </location>
</feature>
<feature type="domain" description="DUF4234" evidence="2">
    <location>
        <begin position="15"/>
        <end position="103"/>
    </location>
</feature>
<feature type="transmembrane region" description="Helical" evidence="1">
    <location>
        <begin position="15"/>
        <end position="34"/>
    </location>
</feature>
<protein>
    <recommendedName>
        <fullName evidence="2">DUF4234 domain-containing protein</fullName>
    </recommendedName>
</protein>
<dbReference type="Proteomes" id="UP000026913">
    <property type="component" value="Chromosome"/>
</dbReference>
<accession>A0A024EBE1</accession>
<dbReference type="GeneID" id="46428796"/>
<keyword evidence="1" id="KW-0472">Membrane</keyword>
<organism evidence="3 4">
    <name type="scientific">Pseudomonas mandelii JR-1</name>
    <dbReference type="NCBI Taxonomy" id="1147786"/>
    <lineage>
        <taxon>Bacteria</taxon>
        <taxon>Pseudomonadati</taxon>
        <taxon>Pseudomonadota</taxon>
        <taxon>Gammaproteobacteria</taxon>
        <taxon>Pseudomonadales</taxon>
        <taxon>Pseudomonadaceae</taxon>
        <taxon>Pseudomonas</taxon>
    </lineage>
</organism>
<dbReference type="KEGG" id="pman:OU5_3145"/>
<evidence type="ECO:0000259" key="2">
    <source>
        <dbReference type="Pfam" id="PF14018"/>
    </source>
</evidence>
<dbReference type="RefSeq" id="WP_010464610.1">
    <property type="nucleotide sequence ID" value="NZ_CP005960.1"/>
</dbReference>
<dbReference type="InterPro" id="IPR025328">
    <property type="entry name" value="DUF4234"/>
</dbReference>
<name>A0A024EBE1_9PSED</name>
<feature type="transmembrane region" description="Helical" evidence="1">
    <location>
        <begin position="78"/>
        <end position="96"/>
    </location>
</feature>
<dbReference type="HOGENOM" id="CLU_1694312_0_0_6"/>
<evidence type="ECO:0000313" key="3">
    <source>
        <dbReference type="EMBL" id="AHZ70224.1"/>
    </source>
</evidence>
<evidence type="ECO:0000313" key="4">
    <source>
        <dbReference type="Proteomes" id="UP000026913"/>
    </source>
</evidence>
<evidence type="ECO:0000256" key="1">
    <source>
        <dbReference type="SAM" id="Phobius"/>
    </source>
</evidence>
<proteinExistence type="predicted"/>